<dbReference type="PANTHER" id="PTHR43818:SF11">
    <property type="entry name" value="BCDNA.GH03377"/>
    <property type="match status" value="1"/>
</dbReference>
<dbReference type="PANTHER" id="PTHR43818">
    <property type="entry name" value="BCDNA.GH03377"/>
    <property type="match status" value="1"/>
</dbReference>
<evidence type="ECO:0000259" key="2">
    <source>
        <dbReference type="Pfam" id="PF01408"/>
    </source>
</evidence>
<dbReference type="GO" id="GO:0016491">
    <property type="term" value="F:oxidoreductase activity"/>
    <property type="evidence" value="ECO:0007669"/>
    <property type="project" value="UniProtKB-KW"/>
</dbReference>
<dbReference type="Pfam" id="PF22725">
    <property type="entry name" value="GFO_IDH_MocA_C3"/>
    <property type="match status" value="1"/>
</dbReference>
<dbReference type="RefSeq" id="WP_138224723.1">
    <property type="nucleotide sequence ID" value="NZ_CP040396.1"/>
</dbReference>
<keyword evidence="1" id="KW-0560">Oxidoreductase</keyword>
<feature type="domain" description="GFO/IDH/MocA-like oxidoreductase" evidence="3">
    <location>
        <begin position="136"/>
        <end position="256"/>
    </location>
</feature>
<dbReference type="InterPro" id="IPR055170">
    <property type="entry name" value="GFO_IDH_MocA-like_dom"/>
</dbReference>
<dbReference type="Gene3D" id="3.30.360.10">
    <property type="entry name" value="Dihydrodipicolinate Reductase, domain 2"/>
    <property type="match status" value="1"/>
</dbReference>
<accession>A0A4P8XGZ4</accession>
<keyword evidence="5" id="KW-1185">Reference proteome</keyword>
<dbReference type="GO" id="GO:0000166">
    <property type="term" value="F:nucleotide binding"/>
    <property type="evidence" value="ECO:0007669"/>
    <property type="project" value="InterPro"/>
</dbReference>
<organism evidence="4 5">
    <name type="scientific">Paenibacillus algicola</name>
    <dbReference type="NCBI Taxonomy" id="2565926"/>
    <lineage>
        <taxon>Bacteria</taxon>
        <taxon>Bacillati</taxon>
        <taxon>Bacillota</taxon>
        <taxon>Bacilli</taxon>
        <taxon>Bacillales</taxon>
        <taxon>Paenibacillaceae</taxon>
        <taxon>Paenibacillus</taxon>
    </lineage>
</organism>
<protein>
    <submittedName>
        <fullName evidence="4">Oxidoreductase domain-containing protein</fullName>
    </submittedName>
</protein>
<evidence type="ECO:0000313" key="5">
    <source>
        <dbReference type="Proteomes" id="UP000300879"/>
    </source>
</evidence>
<gene>
    <name evidence="4" type="ORF">E6C60_0894</name>
</gene>
<feature type="domain" description="Gfo/Idh/MocA-like oxidoreductase N-terminal" evidence="2">
    <location>
        <begin position="6"/>
        <end position="126"/>
    </location>
</feature>
<dbReference type="KEGG" id="palo:E6C60_0894"/>
<dbReference type="InterPro" id="IPR000683">
    <property type="entry name" value="Gfo/Idh/MocA-like_OxRdtase_N"/>
</dbReference>
<dbReference type="Proteomes" id="UP000300879">
    <property type="component" value="Chromosome"/>
</dbReference>
<dbReference type="SUPFAM" id="SSF55347">
    <property type="entry name" value="Glyceraldehyde-3-phosphate dehydrogenase-like, C-terminal domain"/>
    <property type="match status" value="1"/>
</dbReference>
<dbReference type="Gene3D" id="3.40.50.720">
    <property type="entry name" value="NAD(P)-binding Rossmann-like Domain"/>
    <property type="match status" value="1"/>
</dbReference>
<evidence type="ECO:0000256" key="1">
    <source>
        <dbReference type="ARBA" id="ARBA00023002"/>
    </source>
</evidence>
<name>A0A4P8XGZ4_9BACL</name>
<dbReference type="AlphaFoldDB" id="A0A4P8XGZ4"/>
<dbReference type="InterPro" id="IPR036291">
    <property type="entry name" value="NAD(P)-bd_dom_sf"/>
</dbReference>
<evidence type="ECO:0000259" key="3">
    <source>
        <dbReference type="Pfam" id="PF22725"/>
    </source>
</evidence>
<reference evidence="4 5" key="1">
    <citation type="submission" date="2019-05" db="EMBL/GenBank/DDBJ databases">
        <authorList>
            <person name="Chen C."/>
        </authorList>
    </citation>
    <scope>NUCLEOTIDE SEQUENCE [LARGE SCALE GENOMIC DNA]</scope>
    <source>
        <strain evidence="4 5">HB172198</strain>
    </source>
</reference>
<proteinExistence type="predicted"/>
<sequence>MNTIQKMAVIGLGHMGKHMIHRLLPQFKGQIELSAICDSHEERLRREAAEIADSPRLYTDYRQLLNETELDMVYIAVPPSLHENVAKIAFEKGLHVFCEKPLANSLEEARVMTALAERSGKIHAVHFSLPLDPAVLKMKALLKERAIGAIAGMNLFLEFPQWPRAWQHNAWITSRQQGGYLLEVGIHWIQMIQQVFGPITHVQSQVTFPEDASQCESLVRAVLRLEDGTDIQLSGTDRREGDERVSLVIHGEEGRIALENWRDLQLGGPAEAEMQPVPLDDVSSPLPMLKQFLQCIQGEPGVIFNFHDGYNAQVILEALRHPGEGWVDVRDQLLGYSSAEM</sequence>
<dbReference type="InterPro" id="IPR050463">
    <property type="entry name" value="Gfo/Idh/MocA_oxidrdct_glycsds"/>
</dbReference>
<dbReference type="Pfam" id="PF01408">
    <property type="entry name" value="GFO_IDH_MocA"/>
    <property type="match status" value="1"/>
</dbReference>
<dbReference type="SUPFAM" id="SSF51735">
    <property type="entry name" value="NAD(P)-binding Rossmann-fold domains"/>
    <property type="match status" value="1"/>
</dbReference>
<evidence type="ECO:0000313" key="4">
    <source>
        <dbReference type="EMBL" id="QCT01615.1"/>
    </source>
</evidence>
<dbReference type="OrthoDB" id="9815825at2"/>
<dbReference type="EMBL" id="CP040396">
    <property type="protein sequence ID" value="QCT01615.1"/>
    <property type="molecule type" value="Genomic_DNA"/>
</dbReference>